<dbReference type="Proteomes" id="UP000734218">
    <property type="component" value="Unassembled WGS sequence"/>
</dbReference>
<evidence type="ECO:0000256" key="3">
    <source>
        <dbReference type="SAM" id="Coils"/>
    </source>
</evidence>
<evidence type="ECO:0000313" key="5">
    <source>
        <dbReference type="Proteomes" id="UP000734218"/>
    </source>
</evidence>
<evidence type="ECO:0000256" key="1">
    <source>
        <dbReference type="ARBA" id="ARBA00023125"/>
    </source>
</evidence>
<dbReference type="Gene3D" id="3.30.1310.10">
    <property type="entry name" value="Nucleoid-associated protein YbaB-like domain"/>
    <property type="match status" value="1"/>
</dbReference>
<keyword evidence="2" id="KW-0963">Cytoplasm</keyword>
<comment type="similarity">
    <text evidence="2">Belongs to the YbaB/EbfC family.</text>
</comment>
<comment type="function">
    <text evidence="2">Binds to DNA and alters its conformation. May be involved in regulation of gene expression, nucleoid organization and DNA protection.</text>
</comment>
<comment type="caution">
    <text evidence="4">The sequence shown here is derived from an EMBL/GenBank/DDBJ whole genome shotgun (WGS) entry which is preliminary data.</text>
</comment>
<accession>A0ABX0XJV2</accession>
<dbReference type="PANTHER" id="PTHR33449:SF1">
    <property type="entry name" value="NUCLEOID-ASSOCIATED PROTEIN YBAB"/>
    <property type="match status" value="1"/>
</dbReference>
<dbReference type="NCBIfam" id="TIGR00103">
    <property type="entry name" value="DNA_YbaB_EbfC"/>
    <property type="match status" value="1"/>
</dbReference>
<name>A0ABX0XJV2_9SPHN</name>
<organism evidence="4 5">
    <name type="scientific">Sphingomonas jejuensis</name>
    <dbReference type="NCBI Taxonomy" id="904715"/>
    <lineage>
        <taxon>Bacteria</taxon>
        <taxon>Pseudomonadati</taxon>
        <taxon>Pseudomonadota</taxon>
        <taxon>Alphaproteobacteria</taxon>
        <taxon>Sphingomonadales</taxon>
        <taxon>Sphingomonadaceae</taxon>
        <taxon>Sphingomonas</taxon>
    </lineage>
</organism>
<protein>
    <recommendedName>
        <fullName evidence="2">Nucleoid-associated protein GGR88_001100</fullName>
    </recommendedName>
</protein>
<gene>
    <name evidence="4" type="ORF">GGR88_001100</name>
</gene>
<dbReference type="RefSeq" id="WP_167953590.1">
    <property type="nucleotide sequence ID" value="NZ_JAATJE010000001.1"/>
</dbReference>
<keyword evidence="1 2" id="KW-0238">DNA-binding</keyword>
<dbReference type="PANTHER" id="PTHR33449">
    <property type="entry name" value="NUCLEOID-ASSOCIATED PROTEIN YBAB"/>
    <property type="match status" value="1"/>
</dbReference>
<dbReference type="SUPFAM" id="SSF82607">
    <property type="entry name" value="YbaB-like"/>
    <property type="match status" value="1"/>
</dbReference>
<dbReference type="InterPro" id="IPR036894">
    <property type="entry name" value="YbaB-like_sf"/>
</dbReference>
<comment type="subunit">
    <text evidence="2">Homodimer.</text>
</comment>
<keyword evidence="5" id="KW-1185">Reference proteome</keyword>
<keyword evidence="3" id="KW-0175">Coiled coil</keyword>
<evidence type="ECO:0000256" key="2">
    <source>
        <dbReference type="HAMAP-Rule" id="MF_00274"/>
    </source>
</evidence>
<reference evidence="4 5" key="1">
    <citation type="submission" date="2020-03" db="EMBL/GenBank/DDBJ databases">
        <title>Genomic Encyclopedia of Type Strains, Phase IV (KMG-IV): sequencing the most valuable type-strain genomes for metagenomic binning, comparative biology and taxonomic classification.</title>
        <authorList>
            <person name="Goeker M."/>
        </authorList>
    </citation>
    <scope>NUCLEOTIDE SEQUENCE [LARGE SCALE GENOMIC DNA]</scope>
    <source>
        <strain evidence="4 5">DSM 27651</strain>
    </source>
</reference>
<dbReference type="Pfam" id="PF02575">
    <property type="entry name" value="YbaB_DNA_bd"/>
    <property type="match status" value="1"/>
</dbReference>
<dbReference type="HAMAP" id="MF_00274">
    <property type="entry name" value="DNA_YbaB_EbfC"/>
    <property type="match status" value="1"/>
</dbReference>
<proteinExistence type="inferred from homology"/>
<sequence>MKDINEFMKAAQDAAQRVQQQMQGAQESLDKIEVEGASGGGLVKVRATAKGRILGVQIDDSLLQPSEKAMLEDLVAAAFNDARAKADAASGEEMSKMTAGIPLPPGFKLPF</sequence>
<dbReference type="InterPro" id="IPR004401">
    <property type="entry name" value="YbaB/EbfC"/>
</dbReference>
<feature type="coiled-coil region" evidence="3">
    <location>
        <begin position="1"/>
        <end position="35"/>
    </location>
</feature>
<dbReference type="PIRSF" id="PIRSF004555">
    <property type="entry name" value="UCP004555"/>
    <property type="match status" value="1"/>
</dbReference>
<evidence type="ECO:0000313" key="4">
    <source>
        <dbReference type="EMBL" id="NJC33626.1"/>
    </source>
</evidence>
<comment type="subcellular location">
    <subcellularLocation>
        <location evidence="2">Cytoplasm</location>
        <location evidence="2">Nucleoid</location>
    </subcellularLocation>
</comment>
<dbReference type="EMBL" id="JAATJE010000001">
    <property type="protein sequence ID" value="NJC33626.1"/>
    <property type="molecule type" value="Genomic_DNA"/>
</dbReference>